<organism evidence="2 3">
    <name type="scientific">Robertkochia marina</name>
    <dbReference type="NCBI Taxonomy" id="1227945"/>
    <lineage>
        <taxon>Bacteria</taxon>
        <taxon>Pseudomonadati</taxon>
        <taxon>Bacteroidota</taxon>
        <taxon>Flavobacteriia</taxon>
        <taxon>Flavobacteriales</taxon>
        <taxon>Flavobacteriaceae</taxon>
        <taxon>Robertkochia</taxon>
    </lineage>
</organism>
<reference evidence="2 3" key="1">
    <citation type="submission" date="2019-04" db="EMBL/GenBank/DDBJ databases">
        <title>Draft genome sequence of Robertkochia marina CC-AMO-30D.</title>
        <authorList>
            <person name="Hameed A."/>
            <person name="Lin S.-Y."/>
            <person name="Shahina M."/>
            <person name="Lai W.-A."/>
            <person name="Young C.-C."/>
        </authorList>
    </citation>
    <scope>NUCLEOTIDE SEQUENCE [LARGE SCALE GENOMIC DNA]</scope>
    <source>
        <strain evidence="2 3">CC-AMO-30D</strain>
    </source>
</reference>
<dbReference type="OrthoDB" id="1143555at2"/>
<dbReference type="Pfam" id="PF14060">
    <property type="entry name" value="DUF4252"/>
    <property type="match status" value="1"/>
</dbReference>
<protein>
    <submittedName>
        <fullName evidence="2">DUF4252 domain-containing protein</fullName>
    </submittedName>
</protein>
<dbReference type="InterPro" id="IPR025348">
    <property type="entry name" value="DUF4252"/>
</dbReference>
<dbReference type="EMBL" id="SSMC01000002">
    <property type="protein sequence ID" value="THD67476.1"/>
    <property type="molecule type" value="Genomic_DNA"/>
</dbReference>
<dbReference type="AlphaFoldDB" id="A0A4V3UY25"/>
<evidence type="ECO:0000313" key="3">
    <source>
        <dbReference type="Proteomes" id="UP000305939"/>
    </source>
</evidence>
<keyword evidence="3" id="KW-1185">Reference proteome</keyword>
<name>A0A4V3UY25_9FLAO</name>
<feature type="chain" id="PRO_5020406643" evidence="1">
    <location>
        <begin position="28"/>
        <end position="181"/>
    </location>
</feature>
<evidence type="ECO:0000256" key="1">
    <source>
        <dbReference type="SAM" id="SignalP"/>
    </source>
</evidence>
<sequence>MKTIRNIMGLLAAGALLIACNSTPSLQQYYVDNAGDPNFISVDIPASILNVSEIDLTPEQKSAYHSLRKFNVLAFKLTEENKNEFEGEKEAVNAILKNDAYEELMRINTGSAKGVVKILGDEDSIDEVILFGNDDSQGFALIRVLGDDMRPENVMQLVEVIQKGNLDDSALGPLKGFLDQK</sequence>
<dbReference type="RefSeq" id="WP_136335681.1">
    <property type="nucleotide sequence ID" value="NZ_QXMP01000005.1"/>
</dbReference>
<proteinExistence type="predicted"/>
<keyword evidence="1" id="KW-0732">Signal</keyword>
<comment type="caution">
    <text evidence="2">The sequence shown here is derived from an EMBL/GenBank/DDBJ whole genome shotgun (WGS) entry which is preliminary data.</text>
</comment>
<accession>A0A4V3UY25</accession>
<gene>
    <name evidence="2" type="ORF">E7Z59_07385</name>
</gene>
<evidence type="ECO:0000313" key="2">
    <source>
        <dbReference type="EMBL" id="THD67476.1"/>
    </source>
</evidence>
<dbReference type="PROSITE" id="PS51257">
    <property type="entry name" value="PROKAR_LIPOPROTEIN"/>
    <property type="match status" value="1"/>
</dbReference>
<feature type="signal peptide" evidence="1">
    <location>
        <begin position="1"/>
        <end position="27"/>
    </location>
</feature>
<dbReference type="Proteomes" id="UP000305939">
    <property type="component" value="Unassembled WGS sequence"/>
</dbReference>